<dbReference type="PROSITE" id="PS50082">
    <property type="entry name" value="WD_REPEATS_2"/>
    <property type="match status" value="1"/>
</dbReference>
<dbReference type="KEGG" id="pvp:105303726"/>
<dbReference type="InterPro" id="IPR042411">
    <property type="entry name" value="WDR27"/>
</dbReference>
<organism evidence="3 4">
    <name type="scientific">Pteropus vampyrus</name>
    <name type="common">Large flying fox</name>
    <dbReference type="NCBI Taxonomy" id="132908"/>
    <lineage>
        <taxon>Eukaryota</taxon>
        <taxon>Metazoa</taxon>
        <taxon>Chordata</taxon>
        <taxon>Craniata</taxon>
        <taxon>Vertebrata</taxon>
        <taxon>Euteleostomi</taxon>
        <taxon>Mammalia</taxon>
        <taxon>Eutheria</taxon>
        <taxon>Laurasiatheria</taxon>
        <taxon>Chiroptera</taxon>
        <taxon>Yinpterochiroptera</taxon>
        <taxon>Pteropodoidea</taxon>
        <taxon>Pteropodidae</taxon>
        <taxon>Pteropodinae</taxon>
        <taxon>Pteropus</taxon>
    </lineage>
</organism>
<keyword evidence="2" id="KW-0812">Transmembrane</keyword>
<reference evidence="4" key="1">
    <citation type="submission" date="2025-08" db="UniProtKB">
        <authorList>
            <consortium name="RefSeq"/>
        </authorList>
    </citation>
    <scope>IDENTIFICATION</scope>
    <source>
        <tissue evidence="4">Kidney</tissue>
    </source>
</reference>
<dbReference type="RefSeq" id="XP_023377507.1">
    <property type="nucleotide sequence ID" value="XM_023521739.1"/>
</dbReference>
<dbReference type="PANTHER" id="PTHR44525:SF1">
    <property type="entry name" value="WD REPEAT-CONTAINING PROTEIN 27"/>
    <property type="match status" value="1"/>
</dbReference>
<keyword evidence="2" id="KW-1133">Transmembrane helix</keyword>
<dbReference type="SUPFAM" id="SSF50998">
    <property type="entry name" value="Quinoprotein alcohol dehydrogenase-like"/>
    <property type="match status" value="1"/>
</dbReference>
<dbReference type="InterPro" id="IPR001680">
    <property type="entry name" value="WD40_rpt"/>
</dbReference>
<dbReference type="CTD" id="253769"/>
<feature type="repeat" description="WD" evidence="1">
    <location>
        <begin position="628"/>
        <end position="669"/>
    </location>
</feature>
<protein>
    <submittedName>
        <fullName evidence="4">WD repeat-containing protein 27</fullName>
    </submittedName>
</protein>
<evidence type="ECO:0000313" key="3">
    <source>
        <dbReference type="Proteomes" id="UP000515202"/>
    </source>
</evidence>
<dbReference type="PANTHER" id="PTHR44525">
    <property type="entry name" value="WD REPEAT-CONTAINING PROTEIN 27"/>
    <property type="match status" value="1"/>
</dbReference>
<dbReference type="SMART" id="SM00320">
    <property type="entry name" value="WD40"/>
    <property type="match status" value="7"/>
</dbReference>
<dbReference type="OrthoDB" id="20669at2759"/>
<name>A0A6P6BR25_PTEVA</name>
<dbReference type="PROSITE" id="PS50294">
    <property type="entry name" value="WD_REPEATS_REGION"/>
    <property type="match status" value="1"/>
</dbReference>
<dbReference type="Gene3D" id="2.130.10.10">
    <property type="entry name" value="YVTN repeat-like/Quinoprotein amine dehydrogenase"/>
    <property type="match status" value="3"/>
</dbReference>
<feature type="transmembrane region" description="Helical" evidence="2">
    <location>
        <begin position="789"/>
        <end position="813"/>
    </location>
</feature>
<dbReference type="AlphaFoldDB" id="A0A6P6BR25"/>
<dbReference type="GeneID" id="105303726"/>
<dbReference type="Proteomes" id="UP000515202">
    <property type="component" value="Unplaced"/>
</dbReference>
<accession>A0A6P6BR25</accession>
<evidence type="ECO:0000256" key="2">
    <source>
        <dbReference type="SAM" id="Phobius"/>
    </source>
</evidence>
<dbReference type="InterPro" id="IPR011047">
    <property type="entry name" value="Quinoprotein_ADH-like_sf"/>
</dbReference>
<dbReference type="InterPro" id="IPR015943">
    <property type="entry name" value="WD40/YVTN_repeat-like_dom_sf"/>
</dbReference>
<dbReference type="Pfam" id="PF00400">
    <property type="entry name" value="WD40"/>
    <property type="match status" value="2"/>
</dbReference>
<keyword evidence="3" id="KW-1185">Reference proteome</keyword>
<evidence type="ECO:0000256" key="1">
    <source>
        <dbReference type="PROSITE-ProRule" id="PRU00221"/>
    </source>
</evidence>
<evidence type="ECO:0000313" key="4">
    <source>
        <dbReference type="RefSeq" id="XP_023377507.1"/>
    </source>
</evidence>
<sequence>MAEPPGDFCTDEGCAGDVVVEKYLAESKESASHVQLACRGPHCAFPVDGNELGVWNAGDPSRQLLILRGHHQPITAVAFGNTADPLLICSASQDYVIKWSLDECREKVLQGSPPRGTIVGTLLGKVLYLRLSPDDRVAAVCAGNKVFVLNVETQSTLAELEGHQGPVTAAEFWSPPRGTIVGTLLGKVLYLRLSPDDRVAAVCAGNKVFVLDVEVWDHRLGSLIYSSSVLAAPPLLSLFIDERSQQLVTGSAAGQLWIFSMVEGHHYRRVTHVDLRKTGESFFTRRVGSHLCSLLGRTLKASHCPGPQGSRGSLSRPCLRRGHQEWAQGSRNCWKRRPGRGEPAPATARGAAPVSPRLCAAREIAWRSMASVGAKITVRSYSVFVFSIYRCLSPENTSCLWIGSSAGLFVFNLANFEFEAVLHYRDFRNLSIQVAGSCAMTNEAGSDKVFCVLASLFGNQIAVLEVSVPALVRVWQRPAPARPLSVLPSSCVLSTSPLYFRIIEEKSTKPVRQKQSAARGAVQDQPLVFHSRVRSSGYTAAPHATMFSPKTNIKNDCERSAKCRSSHRCKERPSQSPLPTQLSRRRAVAPAAVRCIQFSADGRRLACGLANHLSLVFDADLTGTPAVFSGHDGAVSAVSWSHDGKWLLSASQDGTLRVWSVRRTELALCLDKDVFPPAARCAQFYYLDAFILSSSGPEVRLLRHHVDTRRDELRRYRQRSWCRAVCGLRMTGAAEVTGLSAVNEFYSYLVLAAGRSRTLEVFDLNAGCSAAVIQGAHTRPVHQICQNKLFFTVTFFIFVKKSIGFVSLFYFVLKIKKSFFLLTSVTFPHRCERRFEGHPSRCYPCGMAFSPCGRYVACGAEDRHAYVYEVGSSTFSHRLAGHTDMVTGVAFSPSAPQFAALMQRITWLCDDTLWSDVRVSKLSGTAPWLPFRPALHWEWIVAIQMSRCLGRGLPSVYSECLENG</sequence>
<gene>
    <name evidence="4" type="primary">WDR27</name>
</gene>
<keyword evidence="1" id="KW-0853">WD repeat</keyword>
<proteinExistence type="predicted"/>
<keyword evidence="2" id="KW-0472">Membrane</keyword>